<dbReference type="PANTHER" id="PTHR12526:SF635">
    <property type="entry name" value="GLYCOSYL TRANSFERASE GROUP 1"/>
    <property type="match status" value="1"/>
</dbReference>
<name>A0ABP9TLS3_9MICC</name>
<dbReference type="PANTHER" id="PTHR12526">
    <property type="entry name" value="GLYCOSYLTRANSFERASE"/>
    <property type="match status" value="1"/>
</dbReference>
<sequence>MVKTRKKLLIIHSSDELYGSDRILLEVAEALKDDWNLEVWLPVDHQDGEQRLFNELRRRQVAVIHIDMPILRRSLMNPKGLTRFAGLFPGMVRRMRAAHADHVYLMTAACLLFAPLARLAGVPHVTAHLQEPWGTREAFILRKLSFFADHRLAISQTVASSTGLRSDSVSIVHNAVPRLAGSPNPEAALIEGFEQPLYLIASRWNGHKGHETLLRAWETAGHPGKLFILGSAPQGNDSVDVPDLVRRHVSDPNSVQIVGQVESPEAWFDAVDCMILPTDTIEGCGLVVIEAFRHGKAAIVSDSGGPAEVVSHKENGLIFTPKDVAGLARLMKTTTKAELQAMGAQGRRCYERNYTPERFHQAIRAEVSRLDPVV</sequence>
<protein>
    <submittedName>
        <fullName evidence="1">Glycosyltransferase family 4 protein</fullName>
    </submittedName>
</protein>
<dbReference type="Gene3D" id="3.40.50.2000">
    <property type="entry name" value="Glycogen Phosphorylase B"/>
    <property type="match status" value="2"/>
</dbReference>
<reference evidence="2" key="1">
    <citation type="journal article" date="2019" name="Int. J. Syst. Evol. Microbiol.">
        <title>The Global Catalogue of Microorganisms (GCM) 10K type strain sequencing project: providing services to taxonomists for standard genome sequencing and annotation.</title>
        <authorList>
            <consortium name="The Broad Institute Genomics Platform"/>
            <consortium name="The Broad Institute Genome Sequencing Center for Infectious Disease"/>
            <person name="Wu L."/>
            <person name="Ma J."/>
        </authorList>
    </citation>
    <scope>NUCLEOTIDE SEQUENCE [LARGE SCALE GENOMIC DNA]</scope>
    <source>
        <strain evidence="2">JCM 18952</strain>
    </source>
</reference>
<keyword evidence="2" id="KW-1185">Reference proteome</keyword>
<dbReference type="SUPFAM" id="SSF53756">
    <property type="entry name" value="UDP-Glycosyltransferase/glycogen phosphorylase"/>
    <property type="match status" value="1"/>
</dbReference>
<gene>
    <name evidence="1" type="ORF">GCM10025778_22970</name>
</gene>
<accession>A0ABP9TLS3</accession>
<dbReference type="Pfam" id="PF13692">
    <property type="entry name" value="Glyco_trans_1_4"/>
    <property type="match status" value="1"/>
</dbReference>
<organism evidence="1 2">
    <name type="scientific">Paeniglutamicibacter antarcticus</name>
    <dbReference type="NCBI Taxonomy" id="494023"/>
    <lineage>
        <taxon>Bacteria</taxon>
        <taxon>Bacillati</taxon>
        <taxon>Actinomycetota</taxon>
        <taxon>Actinomycetes</taxon>
        <taxon>Micrococcales</taxon>
        <taxon>Micrococcaceae</taxon>
        <taxon>Paeniglutamicibacter</taxon>
    </lineage>
</organism>
<evidence type="ECO:0000313" key="2">
    <source>
        <dbReference type="Proteomes" id="UP001501257"/>
    </source>
</evidence>
<dbReference type="RefSeq" id="WP_210101697.1">
    <property type="nucleotide sequence ID" value="NZ_BAABLK010000033.1"/>
</dbReference>
<dbReference type="CDD" id="cd03801">
    <property type="entry name" value="GT4_PimA-like"/>
    <property type="match status" value="1"/>
</dbReference>
<dbReference type="EMBL" id="BAABLK010000033">
    <property type="protein sequence ID" value="GAA5227764.1"/>
    <property type="molecule type" value="Genomic_DNA"/>
</dbReference>
<comment type="caution">
    <text evidence="1">The sequence shown here is derived from an EMBL/GenBank/DDBJ whole genome shotgun (WGS) entry which is preliminary data.</text>
</comment>
<proteinExistence type="predicted"/>
<evidence type="ECO:0000313" key="1">
    <source>
        <dbReference type="EMBL" id="GAA5227764.1"/>
    </source>
</evidence>
<dbReference type="Proteomes" id="UP001501257">
    <property type="component" value="Unassembled WGS sequence"/>
</dbReference>